<dbReference type="EMBL" id="JAGGLI010000037">
    <property type="protein sequence ID" value="MBP2028712.1"/>
    <property type="molecule type" value="Genomic_DNA"/>
</dbReference>
<comment type="caution">
    <text evidence="3">The sequence shown here is derived from an EMBL/GenBank/DDBJ whole genome shotgun (WGS) entry which is preliminary data.</text>
</comment>
<dbReference type="Pfam" id="PF18146">
    <property type="entry name" value="CinA_KH"/>
    <property type="match status" value="1"/>
</dbReference>
<dbReference type="Pfam" id="PF00994">
    <property type="entry name" value="MoCF_biosynth"/>
    <property type="match status" value="1"/>
</dbReference>
<name>A0ABS4KLQ2_9FIRM</name>
<dbReference type="GO" id="GO:0019159">
    <property type="term" value="F:nicotinamide-nucleotide amidase activity"/>
    <property type="evidence" value="ECO:0007669"/>
    <property type="project" value="UniProtKB-EC"/>
</dbReference>
<dbReference type="InterPro" id="IPR001453">
    <property type="entry name" value="MoaB/Mog_dom"/>
</dbReference>
<dbReference type="SUPFAM" id="SSF53218">
    <property type="entry name" value="Molybdenum cofactor biosynthesis proteins"/>
    <property type="match status" value="1"/>
</dbReference>
<organism evidence="3 4">
    <name type="scientific">Acetoanaerobium pronyense</name>
    <dbReference type="NCBI Taxonomy" id="1482736"/>
    <lineage>
        <taxon>Bacteria</taxon>
        <taxon>Bacillati</taxon>
        <taxon>Bacillota</taxon>
        <taxon>Clostridia</taxon>
        <taxon>Peptostreptococcales</taxon>
        <taxon>Filifactoraceae</taxon>
        <taxon>Acetoanaerobium</taxon>
    </lineage>
</organism>
<dbReference type="Proteomes" id="UP001314903">
    <property type="component" value="Unassembled WGS sequence"/>
</dbReference>
<dbReference type="CDD" id="cd00885">
    <property type="entry name" value="cinA"/>
    <property type="match status" value="1"/>
</dbReference>
<dbReference type="Gene3D" id="3.90.950.20">
    <property type="entry name" value="CinA-like"/>
    <property type="match status" value="1"/>
</dbReference>
<dbReference type="InterPro" id="IPR036425">
    <property type="entry name" value="MoaB/Mog-like_dom_sf"/>
</dbReference>
<evidence type="ECO:0000259" key="2">
    <source>
        <dbReference type="SMART" id="SM00852"/>
    </source>
</evidence>
<comment type="similarity">
    <text evidence="1">Belongs to the CinA family.</text>
</comment>
<dbReference type="PANTHER" id="PTHR13939:SF0">
    <property type="entry name" value="NMN AMIDOHYDROLASE-LIKE PROTEIN YFAY"/>
    <property type="match status" value="1"/>
</dbReference>
<dbReference type="InterPro" id="IPR041424">
    <property type="entry name" value="CinA_KH"/>
</dbReference>
<dbReference type="NCBIfam" id="TIGR00199">
    <property type="entry name" value="PncC_domain"/>
    <property type="match status" value="1"/>
</dbReference>
<keyword evidence="3" id="KW-0378">Hydrolase</keyword>
<gene>
    <name evidence="1" type="primary">cinA</name>
    <name evidence="3" type="ORF">J2Z35_002542</name>
</gene>
<evidence type="ECO:0000313" key="3">
    <source>
        <dbReference type="EMBL" id="MBP2028712.1"/>
    </source>
</evidence>
<accession>A0ABS4KLQ2</accession>
<reference evidence="3 4" key="1">
    <citation type="submission" date="2021-03" db="EMBL/GenBank/DDBJ databases">
        <title>Genomic Encyclopedia of Type Strains, Phase IV (KMG-IV): sequencing the most valuable type-strain genomes for metagenomic binning, comparative biology and taxonomic classification.</title>
        <authorList>
            <person name="Goeker M."/>
        </authorList>
    </citation>
    <scope>NUCLEOTIDE SEQUENCE [LARGE SCALE GENOMIC DNA]</scope>
    <source>
        <strain evidence="3 4">DSM 27512</strain>
    </source>
</reference>
<dbReference type="NCBIfam" id="NF001813">
    <property type="entry name" value="PRK00549.1"/>
    <property type="match status" value="1"/>
</dbReference>
<feature type="domain" description="MoaB/Mog" evidence="2">
    <location>
        <begin position="4"/>
        <end position="170"/>
    </location>
</feature>
<sequence length="412" mass="45348">MKAEIIAVGTELLMGEILNTNAQEIARELYHLGVDVYHQSVVGDNLIRVSKELETAFERADLVITTGGLGPTRDDITKEAAAKFLDRKMILDNNTLESLKLFFNSRGLEVNEGNKRQAYFPEESTIITNNNGTAPGCMVEFENKILIILPGPPREVKPMMKEFVLPYLKKLQGKVFVSTTLNICGIGEGHMEEKIIDLVEKQSNPTIAPYAKEKGLTLRITASGKTQEEAKKILEPIEKEIEKRLGLDIFAKGETDLESVVSDMLIEKGLTLSTAESCTGGMLSSRIINYPGASKFFKEGLVTYSNESKIKTLGVQSETIEKYGAVSEQVAKEMAHRVTIVSKSDIGISVTGIAGPDGGTKEKPVGLVYIGLSINGDIKLKKINLWGNRANIRRRTTTEALDFLRRELINLG</sequence>
<dbReference type="Pfam" id="PF02464">
    <property type="entry name" value="CinA"/>
    <property type="match status" value="1"/>
</dbReference>
<dbReference type="NCBIfam" id="TIGR00177">
    <property type="entry name" value="molyb_syn"/>
    <property type="match status" value="1"/>
</dbReference>
<protein>
    <recommendedName>
        <fullName evidence="1">Putative competence-damage inducible protein</fullName>
    </recommendedName>
</protein>
<dbReference type="HAMAP" id="MF_00226_B">
    <property type="entry name" value="CinA_B"/>
    <property type="match status" value="1"/>
</dbReference>
<dbReference type="SUPFAM" id="SSF142433">
    <property type="entry name" value="CinA-like"/>
    <property type="match status" value="1"/>
</dbReference>
<proteinExistence type="inferred from homology"/>
<dbReference type="Gene3D" id="3.40.980.10">
    <property type="entry name" value="MoaB/Mog-like domain"/>
    <property type="match status" value="1"/>
</dbReference>
<dbReference type="PIRSF" id="PIRSF006728">
    <property type="entry name" value="CinA"/>
    <property type="match status" value="1"/>
</dbReference>
<dbReference type="InterPro" id="IPR050101">
    <property type="entry name" value="CinA"/>
</dbReference>
<dbReference type="NCBIfam" id="TIGR00200">
    <property type="entry name" value="cinA_nterm"/>
    <property type="match status" value="1"/>
</dbReference>
<dbReference type="InterPro" id="IPR036653">
    <property type="entry name" value="CinA-like_C"/>
</dbReference>
<dbReference type="RefSeq" id="WP_209661770.1">
    <property type="nucleotide sequence ID" value="NZ_JAGGLI010000037.1"/>
</dbReference>
<dbReference type="InterPro" id="IPR008136">
    <property type="entry name" value="CinA_C"/>
</dbReference>
<evidence type="ECO:0000256" key="1">
    <source>
        <dbReference type="HAMAP-Rule" id="MF_00226"/>
    </source>
</evidence>
<dbReference type="InterPro" id="IPR008135">
    <property type="entry name" value="Competence-induced_CinA"/>
</dbReference>
<keyword evidence="4" id="KW-1185">Reference proteome</keyword>
<dbReference type="SMART" id="SM00852">
    <property type="entry name" value="MoCF_biosynth"/>
    <property type="match status" value="1"/>
</dbReference>
<evidence type="ECO:0000313" key="4">
    <source>
        <dbReference type="Proteomes" id="UP001314903"/>
    </source>
</evidence>
<dbReference type="PANTHER" id="PTHR13939">
    <property type="entry name" value="NICOTINAMIDE-NUCLEOTIDE AMIDOHYDROLASE PNCC"/>
    <property type="match status" value="1"/>
</dbReference>